<gene>
    <name evidence="1" type="ORF">MNB_ARC-1_172</name>
</gene>
<dbReference type="AlphaFoldDB" id="A0A3B1E5H5"/>
<dbReference type="EMBL" id="UOYO01000013">
    <property type="protein sequence ID" value="VAY86494.1"/>
    <property type="molecule type" value="Genomic_DNA"/>
</dbReference>
<sequence length="119" mass="14085">MLKHQNIIKRLDHLQDNNIIEYFKYENMKDKEHKFCTLYKNNTKCHDMENLNCYLCACPHFRVTSSKSYCAIDSKDGGFVKDKNGFIHQDCSNCTIPHEDIFIKNNFSKNWALVMKDVI</sequence>
<evidence type="ECO:0000313" key="1">
    <source>
        <dbReference type="EMBL" id="VAY86494.1"/>
    </source>
</evidence>
<proteinExistence type="predicted"/>
<organism evidence="1">
    <name type="scientific">hydrothermal vent metagenome</name>
    <dbReference type="NCBI Taxonomy" id="652676"/>
    <lineage>
        <taxon>unclassified sequences</taxon>
        <taxon>metagenomes</taxon>
        <taxon>ecological metagenomes</taxon>
    </lineage>
</organism>
<reference evidence="1" key="1">
    <citation type="submission" date="2018-10" db="EMBL/GenBank/DDBJ databases">
        <authorList>
            <person name="Aoki K."/>
        </authorList>
    </citation>
    <scope>NUCLEOTIDE SEQUENCE</scope>
</reference>
<accession>A0A3B1E5H5</accession>
<protein>
    <submittedName>
        <fullName evidence="1">Uncharacterized protein</fullName>
    </submittedName>
</protein>
<name>A0A3B1E5H5_9ZZZZ</name>